<keyword evidence="10" id="KW-1185">Reference proteome</keyword>
<dbReference type="GO" id="GO:0016020">
    <property type="term" value="C:membrane"/>
    <property type="evidence" value="ECO:0007669"/>
    <property type="project" value="UniProtKB-SubCell"/>
</dbReference>
<dbReference type="InterPro" id="IPR011047">
    <property type="entry name" value="Quinoprotein_ADH-like_sf"/>
</dbReference>
<evidence type="ECO:0000256" key="2">
    <source>
        <dbReference type="ARBA" id="ARBA00022692"/>
    </source>
</evidence>
<dbReference type="Gene3D" id="2.130.10.10">
    <property type="entry name" value="YVTN repeat-like/Quinoprotein amine dehydrogenase"/>
    <property type="match status" value="1"/>
</dbReference>
<organism evidence="9 10">
    <name type="scientific">Aromia moschata</name>
    <dbReference type="NCBI Taxonomy" id="1265417"/>
    <lineage>
        <taxon>Eukaryota</taxon>
        <taxon>Metazoa</taxon>
        <taxon>Ecdysozoa</taxon>
        <taxon>Arthropoda</taxon>
        <taxon>Hexapoda</taxon>
        <taxon>Insecta</taxon>
        <taxon>Pterygota</taxon>
        <taxon>Neoptera</taxon>
        <taxon>Endopterygota</taxon>
        <taxon>Coleoptera</taxon>
        <taxon>Polyphaga</taxon>
        <taxon>Cucujiformia</taxon>
        <taxon>Chrysomeloidea</taxon>
        <taxon>Cerambycidae</taxon>
        <taxon>Cerambycinae</taxon>
        <taxon>Callichromatini</taxon>
        <taxon>Aromia</taxon>
    </lineage>
</organism>
<feature type="domain" description="FAM234A/B beta-propeller" evidence="8">
    <location>
        <begin position="143"/>
        <end position="288"/>
    </location>
</feature>
<comment type="caution">
    <text evidence="9">The sequence shown here is derived from an EMBL/GenBank/DDBJ whole genome shotgun (WGS) entry which is preliminary data.</text>
</comment>
<dbReference type="SUPFAM" id="SSF50998">
    <property type="entry name" value="Quinoprotein alcohol dehydrogenase-like"/>
    <property type="match status" value="1"/>
</dbReference>
<dbReference type="PANTHER" id="PTHR21419:SF30">
    <property type="entry name" value="IG-LIKE DOMAIN-CONTAINING PROTEIN"/>
    <property type="match status" value="1"/>
</dbReference>
<dbReference type="AlphaFoldDB" id="A0AAV8Y298"/>
<evidence type="ECO:0000256" key="6">
    <source>
        <dbReference type="SAM" id="MobiDB-lite"/>
    </source>
</evidence>
<dbReference type="Pfam" id="PF23727">
    <property type="entry name" value="Beta-prop_FAM234A_B"/>
    <property type="match status" value="1"/>
</dbReference>
<dbReference type="Proteomes" id="UP001162162">
    <property type="component" value="Unassembled WGS sequence"/>
</dbReference>
<keyword evidence="4 7" id="KW-0472">Membrane</keyword>
<dbReference type="PANTHER" id="PTHR21419">
    <property type="match status" value="1"/>
</dbReference>
<comment type="subcellular location">
    <subcellularLocation>
        <location evidence="1">Membrane</location>
        <topology evidence="1">Single-pass membrane protein</topology>
    </subcellularLocation>
</comment>
<evidence type="ECO:0000256" key="3">
    <source>
        <dbReference type="ARBA" id="ARBA00022989"/>
    </source>
</evidence>
<accession>A0AAV8Y298</accession>
<evidence type="ECO:0000256" key="1">
    <source>
        <dbReference type="ARBA" id="ARBA00004167"/>
    </source>
</evidence>
<dbReference type="InterPro" id="IPR045232">
    <property type="entry name" value="FAM234"/>
</dbReference>
<evidence type="ECO:0000256" key="7">
    <source>
        <dbReference type="SAM" id="Phobius"/>
    </source>
</evidence>
<name>A0AAV8Y298_9CUCU</name>
<evidence type="ECO:0000313" key="9">
    <source>
        <dbReference type="EMBL" id="KAJ8945336.1"/>
    </source>
</evidence>
<comment type="similarity">
    <text evidence="5">Belongs to the FAM234 family.</text>
</comment>
<evidence type="ECO:0000256" key="5">
    <source>
        <dbReference type="ARBA" id="ARBA00025791"/>
    </source>
</evidence>
<feature type="compositionally biased region" description="Basic and acidic residues" evidence="6">
    <location>
        <begin position="718"/>
        <end position="732"/>
    </location>
</feature>
<keyword evidence="2 7" id="KW-0812">Transmembrane</keyword>
<keyword evidence="3 7" id="KW-1133">Transmembrane helix</keyword>
<evidence type="ECO:0000256" key="4">
    <source>
        <dbReference type="ARBA" id="ARBA00023136"/>
    </source>
</evidence>
<reference evidence="9" key="1">
    <citation type="journal article" date="2023" name="Insect Mol. Biol.">
        <title>Genome sequencing provides insights into the evolution of gene families encoding plant cell wall-degrading enzymes in longhorned beetles.</title>
        <authorList>
            <person name="Shin N.R."/>
            <person name="Okamura Y."/>
            <person name="Kirsch R."/>
            <person name="Pauchet Y."/>
        </authorList>
    </citation>
    <scope>NUCLEOTIDE SEQUENCE</scope>
    <source>
        <strain evidence="9">AMC_N1</strain>
    </source>
</reference>
<proteinExistence type="inferred from homology"/>
<evidence type="ECO:0000259" key="8">
    <source>
        <dbReference type="Pfam" id="PF23727"/>
    </source>
</evidence>
<dbReference type="InterPro" id="IPR055409">
    <property type="entry name" value="Beta-prop_FAM234A_B"/>
</dbReference>
<dbReference type="EMBL" id="JAPWTK010000219">
    <property type="protein sequence ID" value="KAJ8945336.1"/>
    <property type="molecule type" value="Genomic_DNA"/>
</dbReference>
<feature type="transmembrane region" description="Helical" evidence="7">
    <location>
        <begin position="83"/>
        <end position="107"/>
    </location>
</feature>
<sequence length="952" mass="108652">MRKATYPGMNLRGEVRESISLDEDDLSDVEDEVFIRDGKNGYKLAEELNVKRPLMAPRRKSGKSDLGTRLKNKPPCKEFCKPCCYVLAALSVLIGLIVLVVILVSMYPLPLDRLRDWLIRRSATKQPRLKLLPCNNIRVTDVWSVSLPKLTTDSPIRTLDVNNDSMEDILFGFGTGDNSNLLPPDVFCPMFMGVPPPCEGGIIALDGVNGNIIWRHWLNDTIFSLHCTADVNGDTQNDCLAVGVAGTIATIDTKNGTTIWQLNTGKMNVYVANFIPDQDNDSIPDVIASHSSLNGLIRCIGHGSALLISFGSHNANLTCIAVFIISIDSHFFKDHSIRFDQTLFELQQFKIKPSRTSLSNQTKLLYTDKYKGILTQSILVDITGDNVTDIVTAMYNSTVVAINGKTFEQIWNYTLAGPFSETNIVPTPGYFNLDNVTDFLIIYQKYDDIFNYNYTQTFIIDGKTGESIYSHPISGGVITQMGGITLSMESHGYDMYLYWTAECTNIEMFNKVSIPKGKLSEFYDECRRQFNTTRILRLNALNQFHEPPGFMVYNSVDRIQKEFNNTKSAMKQVREYYRTHPKIQIDPPGQTEVNERYNLAPLPIGIRKYGVSSFRHKDGRSGIIKDYMGAPEANGPVADEQEPQITDHDYEWQDNQPPNMLNNLDELEPEFNNYPIDDTIPYNQKHLLMEEKPQQSNNRDPRSKDKKINSSKTLEPASKFEQRDVNSHNDKIREHEEIQRVIEEEKAALENNTFNLWDLESEKEMQDWESGNYRGKREVNYTFESVTKITSVGAILSNSKNVTNNSNSIEIAFITYWQPATLQEDEMLKQDIQDCIKDKFLQKIRRKALSNRIMPSVAINLTTIRRLPTTSKKALFKRECLAEQTNIKNDFNYFNQLYQLRLGQMTVYRLKIECDCIAVDKSERCAKFLPKDEQSWPSYLGKYGDGIFFTRV</sequence>
<dbReference type="InterPro" id="IPR015943">
    <property type="entry name" value="WD40/YVTN_repeat-like_dom_sf"/>
</dbReference>
<gene>
    <name evidence="9" type="ORF">NQ318_009731</name>
</gene>
<protein>
    <recommendedName>
        <fullName evidence="8">FAM234A/B beta-propeller domain-containing protein</fullName>
    </recommendedName>
</protein>
<evidence type="ECO:0000313" key="10">
    <source>
        <dbReference type="Proteomes" id="UP001162162"/>
    </source>
</evidence>
<feature type="region of interest" description="Disordered" evidence="6">
    <location>
        <begin position="692"/>
        <end position="732"/>
    </location>
</feature>
<feature type="compositionally biased region" description="Basic and acidic residues" evidence="6">
    <location>
        <begin position="692"/>
        <end position="708"/>
    </location>
</feature>